<keyword evidence="7" id="KW-1185">Reference proteome</keyword>
<evidence type="ECO:0000313" key="7">
    <source>
        <dbReference type="Proteomes" id="UP000199227"/>
    </source>
</evidence>
<organism evidence="6 7">
    <name type="scientific">Hydrogenimonas thermophila</name>
    <dbReference type="NCBI Taxonomy" id="223786"/>
    <lineage>
        <taxon>Bacteria</taxon>
        <taxon>Pseudomonadati</taxon>
        <taxon>Campylobacterota</taxon>
        <taxon>Epsilonproteobacteria</taxon>
        <taxon>Campylobacterales</taxon>
        <taxon>Hydrogenimonadaceae</taxon>
        <taxon>Hydrogenimonas</taxon>
    </lineage>
</organism>
<reference evidence="6 7" key="1">
    <citation type="submission" date="2016-10" db="EMBL/GenBank/DDBJ databases">
        <authorList>
            <person name="de Groot N.N."/>
        </authorList>
    </citation>
    <scope>NUCLEOTIDE SEQUENCE [LARGE SCALE GENOMIC DNA]</scope>
    <source>
        <strain evidence="6 7">EP1-55-1</strain>
    </source>
</reference>
<dbReference type="Gene3D" id="3.50.50.60">
    <property type="entry name" value="FAD/NAD(P)-binding domain"/>
    <property type="match status" value="1"/>
</dbReference>
<dbReference type="EMBL" id="FOXB01000039">
    <property type="protein sequence ID" value="SFP76267.1"/>
    <property type="molecule type" value="Genomic_DNA"/>
</dbReference>
<dbReference type="Proteomes" id="UP000199227">
    <property type="component" value="Unassembled WGS sequence"/>
</dbReference>
<comment type="cofactor">
    <cofactor evidence="1">
        <name>FAD</name>
        <dbReference type="ChEBI" id="CHEBI:57692"/>
    </cofactor>
</comment>
<keyword evidence="3" id="KW-0274">FAD</keyword>
<dbReference type="NCBIfam" id="TIGR00275">
    <property type="entry name" value="aminoacetone oxidase family FAD-binding enzyme"/>
    <property type="match status" value="1"/>
</dbReference>
<dbReference type="PANTHER" id="PTHR42887">
    <property type="entry name" value="OS12G0638800 PROTEIN"/>
    <property type="match status" value="1"/>
</dbReference>
<dbReference type="SUPFAM" id="SSF160996">
    <property type="entry name" value="HI0933 insert domain-like"/>
    <property type="match status" value="1"/>
</dbReference>
<evidence type="ECO:0000259" key="5">
    <source>
        <dbReference type="Pfam" id="PF22780"/>
    </source>
</evidence>
<dbReference type="Pfam" id="PF03486">
    <property type="entry name" value="HI0933_like"/>
    <property type="match status" value="1"/>
</dbReference>
<sequence length="400" mass="43309">MEETVVTEVVVVVDINSIYDVAILGAGAAGLMAASNLKRRKVLIVEHNKKPAAKIAISGGGRCNITNKHLSSSNYLGKNQFVSTVLEQFDNEELLNFLHNGGLKPVVRKESQYFCPNSAKEIIDLLLHSCNGADFLYDAEIEALEKFGDLFSIKTSKGSFYAKKVLVATGGLSFTTVGASGIGYKIAESFGHNIIPTRPALVGLTLQPQQVWMKSLSGLSVAVAITVGRRTLTGDMLFAHKGISGPVVLNASLYWNQGKITIDFLPGIKLKSLFKSSKKTSALQIPLPKRFVKAFFDALELPNISYNAMTEPQKQRLSLIKSYAFAPAGTFGYTKAEVTKGGILTDEIDPFTMQSHLVDGLFFAGEVVDVTGELGGYNFQWAFSSAVVAARGINFQLTSY</sequence>
<dbReference type="Pfam" id="PF22780">
    <property type="entry name" value="HI0933_like_1st"/>
    <property type="match status" value="1"/>
</dbReference>
<name>A0A1I5T0R7_9BACT</name>
<dbReference type="STRING" id="223786.SAMN05216234_1392"/>
<dbReference type="AlphaFoldDB" id="A0A1I5T0R7"/>
<gene>
    <name evidence="6" type="ORF">SAMN05216234_1392</name>
</gene>
<dbReference type="InterPro" id="IPR004792">
    <property type="entry name" value="BaiN-like"/>
</dbReference>
<dbReference type="RefSeq" id="WP_245757057.1">
    <property type="nucleotide sequence ID" value="NZ_FOXB01000039.1"/>
</dbReference>
<dbReference type="Gene3D" id="1.10.8.260">
    <property type="entry name" value="HI0933 insert domain-like"/>
    <property type="match status" value="1"/>
</dbReference>
<dbReference type="PANTHER" id="PTHR42887:SF2">
    <property type="entry name" value="OS12G0638800 PROTEIN"/>
    <property type="match status" value="1"/>
</dbReference>
<protein>
    <recommendedName>
        <fullName evidence="8">Flavoprotein, HI0933 family</fullName>
    </recommendedName>
</protein>
<dbReference type="InterPro" id="IPR057661">
    <property type="entry name" value="RsdA/BaiN/AoA(So)_Rossmann"/>
</dbReference>
<evidence type="ECO:0000256" key="2">
    <source>
        <dbReference type="ARBA" id="ARBA00022630"/>
    </source>
</evidence>
<dbReference type="InterPro" id="IPR055178">
    <property type="entry name" value="RsdA/BaiN/AoA(So)-like_dom"/>
</dbReference>
<keyword evidence="2" id="KW-0285">Flavoprotein</keyword>
<dbReference type="Gene3D" id="2.40.30.10">
    <property type="entry name" value="Translation factors"/>
    <property type="match status" value="1"/>
</dbReference>
<evidence type="ECO:0000256" key="1">
    <source>
        <dbReference type="ARBA" id="ARBA00001974"/>
    </source>
</evidence>
<feature type="domain" description="RsdA/BaiN/AoA(So)-like Rossmann fold-like" evidence="4">
    <location>
        <begin position="20"/>
        <end position="391"/>
    </location>
</feature>
<accession>A0A1I5T0R7</accession>
<feature type="domain" description="RsdA/BaiN/AoA(So)-like insert" evidence="5">
    <location>
        <begin position="198"/>
        <end position="338"/>
    </location>
</feature>
<dbReference type="SUPFAM" id="SSF51905">
    <property type="entry name" value="FAD/NAD(P)-binding domain"/>
    <property type="match status" value="1"/>
</dbReference>
<dbReference type="InterPro" id="IPR023166">
    <property type="entry name" value="BaiN-like_dom_sf"/>
</dbReference>
<evidence type="ECO:0000313" key="6">
    <source>
        <dbReference type="EMBL" id="SFP76267.1"/>
    </source>
</evidence>
<proteinExistence type="predicted"/>
<evidence type="ECO:0000259" key="4">
    <source>
        <dbReference type="Pfam" id="PF03486"/>
    </source>
</evidence>
<dbReference type="InterPro" id="IPR036188">
    <property type="entry name" value="FAD/NAD-bd_sf"/>
</dbReference>
<dbReference type="PRINTS" id="PR00411">
    <property type="entry name" value="PNDRDTASEI"/>
</dbReference>
<evidence type="ECO:0000256" key="3">
    <source>
        <dbReference type="ARBA" id="ARBA00022827"/>
    </source>
</evidence>
<evidence type="ECO:0008006" key="8">
    <source>
        <dbReference type="Google" id="ProtNLM"/>
    </source>
</evidence>